<dbReference type="SUPFAM" id="SSF53697">
    <property type="entry name" value="SIS domain"/>
    <property type="match status" value="1"/>
</dbReference>
<protein>
    <submittedName>
        <fullName evidence="2">MurR/RpiR family transcriptional regulator</fullName>
    </submittedName>
</protein>
<dbReference type="InterPro" id="IPR046348">
    <property type="entry name" value="SIS_dom_sf"/>
</dbReference>
<evidence type="ECO:0000313" key="2">
    <source>
        <dbReference type="EMBL" id="NKX51496.1"/>
    </source>
</evidence>
<dbReference type="InterPro" id="IPR000281">
    <property type="entry name" value="HTH_RpiR"/>
</dbReference>
<name>A0ABX1JQZ2_9MICC</name>
<dbReference type="SUPFAM" id="SSF46689">
    <property type="entry name" value="Homeodomain-like"/>
    <property type="match status" value="1"/>
</dbReference>
<feature type="domain" description="HTH rpiR-type" evidence="1">
    <location>
        <begin position="17"/>
        <end position="93"/>
    </location>
</feature>
<evidence type="ECO:0000259" key="1">
    <source>
        <dbReference type="PROSITE" id="PS51071"/>
    </source>
</evidence>
<proteinExistence type="predicted"/>
<accession>A0ABX1JQZ2</accession>
<dbReference type="Pfam" id="PF01418">
    <property type="entry name" value="HTH_6"/>
    <property type="match status" value="1"/>
</dbReference>
<dbReference type="Pfam" id="PF01380">
    <property type="entry name" value="SIS"/>
    <property type="match status" value="1"/>
</dbReference>
<dbReference type="Gene3D" id="3.40.50.10490">
    <property type="entry name" value="Glucose-6-phosphate isomerase like protein, domain 1"/>
    <property type="match status" value="1"/>
</dbReference>
<dbReference type="Proteomes" id="UP000523795">
    <property type="component" value="Unassembled WGS sequence"/>
</dbReference>
<dbReference type="InterPro" id="IPR001347">
    <property type="entry name" value="SIS_dom"/>
</dbReference>
<dbReference type="PANTHER" id="PTHR30514">
    <property type="entry name" value="GLUCOKINASE"/>
    <property type="match status" value="1"/>
</dbReference>
<dbReference type="PANTHER" id="PTHR30514:SF18">
    <property type="entry name" value="RPIR-FAMILY TRANSCRIPTIONAL REGULATOR"/>
    <property type="match status" value="1"/>
</dbReference>
<dbReference type="InterPro" id="IPR009057">
    <property type="entry name" value="Homeodomain-like_sf"/>
</dbReference>
<reference evidence="2 3" key="1">
    <citation type="submission" date="2020-04" db="EMBL/GenBank/DDBJ databases">
        <authorList>
            <person name="Liu S."/>
        </authorList>
    </citation>
    <scope>NUCLEOTIDE SEQUENCE [LARGE SCALE GENOMIC DNA]</scope>
    <source>
        <strain evidence="2 3">CGMCC 1.15091</strain>
    </source>
</reference>
<organism evidence="2 3">
    <name type="scientific">Arthrobacter deserti</name>
    <dbReference type="NCBI Taxonomy" id="1742687"/>
    <lineage>
        <taxon>Bacteria</taxon>
        <taxon>Bacillati</taxon>
        <taxon>Actinomycetota</taxon>
        <taxon>Actinomycetes</taxon>
        <taxon>Micrococcales</taxon>
        <taxon>Micrococcaceae</taxon>
        <taxon>Arthrobacter</taxon>
    </lineage>
</organism>
<evidence type="ECO:0000313" key="3">
    <source>
        <dbReference type="Proteomes" id="UP000523795"/>
    </source>
</evidence>
<dbReference type="EMBL" id="JAAZSR010000240">
    <property type="protein sequence ID" value="NKX51496.1"/>
    <property type="molecule type" value="Genomic_DNA"/>
</dbReference>
<comment type="caution">
    <text evidence="2">The sequence shown here is derived from an EMBL/GenBank/DDBJ whole genome shotgun (WGS) entry which is preliminary data.</text>
</comment>
<dbReference type="InterPro" id="IPR036388">
    <property type="entry name" value="WH-like_DNA-bd_sf"/>
</dbReference>
<sequence>MTRDIRSEEQARPHGTARIDARIDAKYAGLSPQERRVADFLLEHLGDLAVFSAADISRETGVSKATVSRLFRKLDFADFREAKDHTRAMRSRGVPMAPPARTGASGALAALEVHARQEEENHGRLMSLLADGRLETALELLTGARNLLVVGLRNSYPVALHLHQQLIQARPGVRLAPQPGQTLGEELAGIGKGDVLVLVGFRRRPALFARLMDAAAASQADVILVADGTARGYAAAASCWLECPIDSEGAFDSYSTAMALVGLLANGVLNRQVATGRRRISAIAAAYEELAELEGP</sequence>
<gene>
    <name evidence="2" type="ORF">HER39_13135</name>
</gene>
<dbReference type="PROSITE" id="PS51071">
    <property type="entry name" value="HTH_RPIR"/>
    <property type="match status" value="1"/>
</dbReference>
<keyword evidence="3" id="KW-1185">Reference proteome</keyword>
<dbReference type="Gene3D" id="1.10.10.10">
    <property type="entry name" value="Winged helix-like DNA-binding domain superfamily/Winged helix DNA-binding domain"/>
    <property type="match status" value="1"/>
</dbReference>
<dbReference type="InterPro" id="IPR047640">
    <property type="entry name" value="RpiR-like"/>
</dbReference>